<dbReference type="Gene3D" id="3.10.50.40">
    <property type="match status" value="1"/>
</dbReference>
<dbReference type="GO" id="GO:0003755">
    <property type="term" value="F:peptidyl-prolyl cis-trans isomerase activity"/>
    <property type="evidence" value="ECO:0007669"/>
    <property type="project" value="UniProtKB-KW"/>
</dbReference>
<accession>A0A2T2X2K1</accession>
<dbReference type="PROSITE" id="PS50198">
    <property type="entry name" value="PPIC_PPIASE_2"/>
    <property type="match status" value="1"/>
</dbReference>
<reference evidence="3 4" key="1">
    <citation type="journal article" date="2014" name="BMC Genomics">
        <title>Comparison of environmental and isolate Sulfobacillus genomes reveals diverse carbon, sulfur, nitrogen, and hydrogen metabolisms.</title>
        <authorList>
            <person name="Justice N.B."/>
            <person name="Norman A."/>
            <person name="Brown C.T."/>
            <person name="Singh A."/>
            <person name="Thomas B.C."/>
            <person name="Banfield J.F."/>
        </authorList>
    </citation>
    <scope>NUCLEOTIDE SEQUENCE [LARGE SCALE GENOMIC DNA]</scope>
    <source>
        <strain evidence="3">AMDSBA4</strain>
    </source>
</reference>
<sequence length="312" mass="33667">MLRRRAGRWGAVLIAGTLFTGCGKASSTPVARVNGTTITQHDWMVAVGSTEILSGTPLSTDAKARKAQVMALVQQTAVEHWALARKVISPSKAMQEASNFLQHHVIPRLGNAQDLTRSLLQHQLTMGEFRQYLANQMILEAAFNRVTGGKGKLSPGAGSAFYHANPALFVTPTAKLAREILVNSRSQAFAIENQLKKGADFSALARRDSKDQASLKTGGSLGWVKLGVVSSLPTMVALAISRLDPGQYGIVATRLGYSIIEVQAVKPGTTVPYSIVRPEIEAQLVQSQKAQVFQHWASGLMQQAHVQLYQNG</sequence>
<protein>
    <submittedName>
        <fullName evidence="3">Peptidylprolyl isomerase</fullName>
    </submittedName>
</protein>
<evidence type="ECO:0000256" key="1">
    <source>
        <dbReference type="PROSITE-ProRule" id="PRU00278"/>
    </source>
</evidence>
<dbReference type="Pfam" id="PF13145">
    <property type="entry name" value="Rotamase_2"/>
    <property type="match status" value="1"/>
</dbReference>
<dbReference type="InterPro" id="IPR046357">
    <property type="entry name" value="PPIase_dom_sf"/>
</dbReference>
<dbReference type="PANTHER" id="PTHR47245">
    <property type="entry name" value="PEPTIDYLPROLYL ISOMERASE"/>
    <property type="match status" value="1"/>
</dbReference>
<evidence type="ECO:0000259" key="2">
    <source>
        <dbReference type="PROSITE" id="PS50198"/>
    </source>
</evidence>
<dbReference type="PROSITE" id="PS51257">
    <property type="entry name" value="PROKAR_LIPOPROTEIN"/>
    <property type="match status" value="1"/>
</dbReference>
<comment type="caution">
    <text evidence="3">The sequence shown here is derived from an EMBL/GenBank/DDBJ whole genome shotgun (WGS) entry which is preliminary data.</text>
</comment>
<dbReference type="InterPro" id="IPR027304">
    <property type="entry name" value="Trigger_fact/SurA_dom_sf"/>
</dbReference>
<evidence type="ECO:0000313" key="4">
    <source>
        <dbReference type="Proteomes" id="UP000242972"/>
    </source>
</evidence>
<dbReference type="PANTHER" id="PTHR47245:SF2">
    <property type="entry name" value="PEPTIDYL-PROLYL CIS-TRANS ISOMERASE HP_0175-RELATED"/>
    <property type="match status" value="1"/>
</dbReference>
<dbReference type="SUPFAM" id="SSF54534">
    <property type="entry name" value="FKBP-like"/>
    <property type="match status" value="1"/>
</dbReference>
<proteinExistence type="predicted"/>
<organism evidence="3 4">
    <name type="scientific">Sulfobacillus benefaciens</name>
    <dbReference type="NCBI Taxonomy" id="453960"/>
    <lineage>
        <taxon>Bacteria</taxon>
        <taxon>Bacillati</taxon>
        <taxon>Bacillota</taxon>
        <taxon>Clostridia</taxon>
        <taxon>Eubacteriales</taxon>
        <taxon>Clostridiales Family XVII. Incertae Sedis</taxon>
        <taxon>Sulfobacillus</taxon>
    </lineage>
</organism>
<gene>
    <name evidence="3" type="ORF">C7B46_18945</name>
</gene>
<name>A0A2T2X2K1_9FIRM</name>
<feature type="domain" description="PpiC" evidence="2">
    <location>
        <begin position="172"/>
        <end position="264"/>
    </location>
</feature>
<evidence type="ECO:0000313" key="3">
    <source>
        <dbReference type="EMBL" id="PSR28730.1"/>
    </source>
</evidence>
<dbReference type="AlphaFoldDB" id="A0A2T2X2K1"/>
<dbReference type="EMBL" id="PXYW01000095">
    <property type="protein sequence ID" value="PSR28730.1"/>
    <property type="molecule type" value="Genomic_DNA"/>
</dbReference>
<keyword evidence="1 3" id="KW-0413">Isomerase</keyword>
<dbReference type="SUPFAM" id="SSF109998">
    <property type="entry name" value="Triger factor/SurA peptide-binding domain-like"/>
    <property type="match status" value="1"/>
</dbReference>
<dbReference type="InterPro" id="IPR023058">
    <property type="entry name" value="PPIase_PpiC_CS"/>
</dbReference>
<dbReference type="InterPro" id="IPR050245">
    <property type="entry name" value="PrsA_foldase"/>
</dbReference>
<dbReference type="Proteomes" id="UP000242972">
    <property type="component" value="Unassembled WGS sequence"/>
</dbReference>
<keyword evidence="1" id="KW-0697">Rotamase</keyword>
<dbReference type="PROSITE" id="PS01096">
    <property type="entry name" value="PPIC_PPIASE_1"/>
    <property type="match status" value="1"/>
</dbReference>
<dbReference type="InterPro" id="IPR000297">
    <property type="entry name" value="PPIase_PpiC"/>
</dbReference>